<accession>A0A3D6AZ91</accession>
<dbReference type="Proteomes" id="UP000325055">
    <property type="component" value="Unassembled WGS sequence"/>
</dbReference>
<dbReference type="EMBL" id="VVYX01000003">
    <property type="protein sequence ID" value="KAA5422075.1"/>
    <property type="molecule type" value="Genomic_DNA"/>
</dbReference>
<evidence type="ECO:0000313" key="5">
    <source>
        <dbReference type="Proteomes" id="UP000448877"/>
    </source>
</evidence>
<organism evidence="2 6">
    <name type="scientific">Bacteroides cellulosilyticus</name>
    <dbReference type="NCBI Taxonomy" id="246787"/>
    <lineage>
        <taxon>Bacteria</taxon>
        <taxon>Pseudomonadati</taxon>
        <taxon>Bacteroidota</taxon>
        <taxon>Bacteroidia</taxon>
        <taxon>Bacteroidales</taxon>
        <taxon>Bacteroidaceae</taxon>
        <taxon>Bacteroides</taxon>
    </lineage>
</organism>
<evidence type="ECO:0000313" key="3">
    <source>
        <dbReference type="EMBL" id="KAA5423089.1"/>
    </source>
</evidence>
<comment type="caution">
    <text evidence="2">The sequence shown here is derived from an EMBL/GenBank/DDBJ whole genome shotgun (WGS) entry which is preliminary data.</text>
</comment>
<evidence type="ECO:0000313" key="1">
    <source>
        <dbReference type="EMBL" id="KAA5408947.1"/>
    </source>
</evidence>
<reference evidence="4 5" key="1">
    <citation type="journal article" date="2019" name="Nat. Med.">
        <title>A library of human gut bacterial isolates paired with longitudinal multiomics data enables mechanistic microbiome research.</title>
        <authorList>
            <person name="Poyet M."/>
            <person name="Groussin M."/>
            <person name="Gibbons S.M."/>
            <person name="Avila-Pacheco J."/>
            <person name="Jiang X."/>
            <person name="Kearney S.M."/>
            <person name="Perrotta A.R."/>
            <person name="Berdy B."/>
            <person name="Zhao S."/>
            <person name="Lieberman T.D."/>
            <person name="Swanson P.K."/>
            <person name="Smith M."/>
            <person name="Roesemann S."/>
            <person name="Alexander J.E."/>
            <person name="Rich S.A."/>
            <person name="Livny J."/>
            <person name="Vlamakis H."/>
            <person name="Clish C."/>
            <person name="Bullock K."/>
            <person name="Deik A."/>
            <person name="Scott J."/>
            <person name="Pierce K.A."/>
            <person name="Xavier R.J."/>
            <person name="Alm E.J."/>
        </authorList>
    </citation>
    <scope>NUCLEOTIDE SEQUENCE [LARGE SCALE GENOMIC DNA]</scope>
    <source>
        <strain evidence="3 5">BIOML-A6</strain>
        <strain evidence="1 4">BIOML-A7</strain>
        <strain evidence="2 6">BIOML-A8</strain>
    </source>
</reference>
<dbReference type="EMBL" id="VVYV01000003">
    <property type="protein sequence ID" value="KAA5423089.1"/>
    <property type="molecule type" value="Genomic_DNA"/>
</dbReference>
<gene>
    <name evidence="3" type="ORF">F2Y81_03180</name>
    <name evidence="1" type="ORF">F2Y86_10915</name>
    <name evidence="2" type="ORF">F2Y87_02875</name>
</gene>
<dbReference type="EMBL" id="VVYW01000008">
    <property type="protein sequence ID" value="KAA5408947.1"/>
    <property type="molecule type" value="Genomic_DNA"/>
</dbReference>
<protein>
    <submittedName>
        <fullName evidence="2">Uncharacterized protein</fullName>
    </submittedName>
</protein>
<proteinExistence type="predicted"/>
<dbReference type="Proteomes" id="UP000482653">
    <property type="component" value="Unassembled WGS sequence"/>
</dbReference>
<evidence type="ECO:0000313" key="4">
    <source>
        <dbReference type="Proteomes" id="UP000325055"/>
    </source>
</evidence>
<name>A0A3D6AZ91_9BACE</name>
<dbReference type="AlphaFoldDB" id="A0A3D6AZ91"/>
<dbReference type="Proteomes" id="UP000448877">
    <property type="component" value="Unassembled WGS sequence"/>
</dbReference>
<sequence>MKTPLCFIVFLLLPVVKLRPTVAGSMVSNWRLCSPQLWDIQSTTGKRGFATGIMTLVLKL</sequence>
<evidence type="ECO:0000313" key="2">
    <source>
        <dbReference type="EMBL" id="KAA5422075.1"/>
    </source>
</evidence>
<evidence type="ECO:0000313" key="6">
    <source>
        <dbReference type="Proteomes" id="UP000482653"/>
    </source>
</evidence>